<organism evidence="1 2">
    <name type="scientific">Fragilariopsis cylindrus CCMP1102</name>
    <dbReference type="NCBI Taxonomy" id="635003"/>
    <lineage>
        <taxon>Eukaryota</taxon>
        <taxon>Sar</taxon>
        <taxon>Stramenopiles</taxon>
        <taxon>Ochrophyta</taxon>
        <taxon>Bacillariophyta</taxon>
        <taxon>Bacillariophyceae</taxon>
        <taxon>Bacillariophycidae</taxon>
        <taxon>Bacillariales</taxon>
        <taxon>Bacillariaceae</taxon>
        <taxon>Fragilariopsis</taxon>
    </lineage>
</organism>
<sequence>MVVKSQWSIFPLEFSTTSSRNKRGAKVSRKQQRWIDRKVNNMKAAFRRPEIGYLKQVLSTLDVLTNNREGVPILQLDTMNLICKGYDVGNAFAGAPAPTSPFFMKPDAQFRQWWEEHLGKDPIPTAT</sequence>
<dbReference type="InParanoid" id="A0A1E7FRD0"/>
<protein>
    <submittedName>
        <fullName evidence="1">Uncharacterized protein</fullName>
    </submittedName>
</protein>
<gene>
    <name evidence="1" type="ORF">FRACYDRAFT_234338</name>
</gene>
<dbReference type="AlphaFoldDB" id="A0A1E7FRD0"/>
<proteinExistence type="predicted"/>
<name>A0A1E7FRD0_9STRA</name>
<dbReference type="KEGG" id="fcy:FRACYDRAFT_234338"/>
<evidence type="ECO:0000313" key="2">
    <source>
        <dbReference type="Proteomes" id="UP000095751"/>
    </source>
</evidence>
<dbReference type="EMBL" id="KV784354">
    <property type="protein sequence ID" value="OEU20706.1"/>
    <property type="molecule type" value="Genomic_DNA"/>
</dbReference>
<evidence type="ECO:0000313" key="1">
    <source>
        <dbReference type="EMBL" id="OEU20706.1"/>
    </source>
</evidence>
<dbReference type="Proteomes" id="UP000095751">
    <property type="component" value="Unassembled WGS sequence"/>
</dbReference>
<accession>A0A1E7FRD0</accession>
<keyword evidence="2" id="KW-1185">Reference proteome</keyword>
<reference evidence="1 2" key="1">
    <citation type="submission" date="2016-09" db="EMBL/GenBank/DDBJ databases">
        <title>Extensive genetic diversity and differential bi-allelic expression allows diatom success in the polar Southern Ocean.</title>
        <authorList>
            <consortium name="DOE Joint Genome Institute"/>
            <person name="Mock T."/>
            <person name="Otillar R.P."/>
            <person name="Strauss J."/>
            <person name="Dupont C."/>
            <person name="Frickenhaus S."/>
            <person name="Maumus F."/>
            <person name="Mcmullan M."/>
            <person name="Sanges R."/>
            <person name="Schmutz J."/>
            <person name="Toseland A."/>
            <person name="Valas R."/>
            <person name="Veluchamy A."/>
            <person name="Ward B.J."/>
            <person name="Allen A."/>
            <person name="Barry K."/>
            <person name="Falciatore A."/>
            <person name="Ferrante M."/>
            <person name="Fortunato A.E."/>
            <person name="Gloeckner G."/>
            <person name="Gruber A."/>
            <person name="Hipkin R."/>
            <person name="Janech M."/>
            <person name="Kroth P."/>
            <person name="Leese F."/>
            <person name="Lindquist E."/>
            <person name="Lyon B.R."/>
            <person name="Martin J."/>
            <person name="Mayer C."/>
            <person name="Parker M."/>
            <person name="Quesneville H."/>
            <person name="Raymond J."/>
            <person name="Uhlig C."/>
            <person name="Valentin K.U."/>
            <person name="Worden A.Z."/>
            <person name="Armbrust E.V."/>
            <person name="Bowler C."/>
            <person name="Green B."/>
            <person name="Moulton V."/>
            <person name="Van Oosterhout C."/>
            <person name="Grigoriev I."/>
        </authorList>
    </citation>
    <scope>NUCLEOTIDE SEQUENCE [LARGE SCALE GENOMIC DNA]</scope>
    <source>
        <strain evidence="1 2">CCMP1102</strain>
    </source>
</reference>